<keyword evidence="4" id="KW-0539">Nucleus</keyword>
<evidence type="ECO:0000313" key="6">
    <source>
        <dbReference type="EMBL" id="KAK1378394.1"/>
    </source>
</evidence>
<sequence length="165" mass="18892">MGEAKIEKGEGMELDQLLQNASAVENRHPDMHPFDMGILTEAFKMRETSHADLPYAENGTGRKMFELNGDSIDNKKHEKHKIRDKDKSMDLARRHHQKNSGTKKDDGKTRKGHHDIDPNNLQKLQDNDKKRKFKGGDDFSGIQKCQKTKLKNLKVKNVGMSRITN</sequence>
<evidence type="ECO:0000256" key="3">
    <source>
        <dbReference type="ARBA" id="ARBA00023163"/>
    </source>
</evidence>
<dbReference type="AlphaFoldDB" id="A0AAD8MMX4"/>
<proteinExistence type="predicted"/>
<dbReference type="GO" id="GO:0016592">
    <property type="term" value="C:mediator complex"/>
    <property type="evidence" value="ECO:0007669"/>
    <property type="project" value="InterPro"/>
</dbReference>
<feature type="compositionally biased region" description="Basic and acidic residues" evidence="5">
    <location>
        <begin position="102"/>
        <end position="117"/>
    </location>
</feature>
<accession>A0AAD8MMX4</accession>
<feature type="compositionally biased region" description="Basic and acidic residues" evidence="5">
    <location>
        <begin position="125"/>
        <end position="137"/>
    </location>
</feature>
<evidence type="ECO:0000256" key="2">
    <source>
        <dbReference type="ARBA" id="ARBA00023015"/>
    </source>
</evidence>
<keyword evidence="7" id="KW-1185">Reference proteome</keyword>
<dbReference type="PANTHER" id="PTHR22536:SF3">
    <property type="entry name" value="MEDIATOR OF RNA POLYMERASE II TRANSCRIPTION SUBUNIT 19B"/>
    <property type="match status" value="1"/>
</dbReference>
<gene>
    <name evidence="6" type="ORF">POM88_025138</name>
</gene>
<dbReference type="PANTHER" id="PTHR22536">
    <property type="entry name" value="LUNG CANCER METASTASIS-RELATED LCMR1 PROTEIN"/>
    <property type="match status" value="1"/>
</dbReference>
<reference evidence="6" key="1">
    <citation type="submission" date="2023-02" db="EMBL/GenBank/DDBJ databases">
        <title>Genome of toxic invasive species Heracleum sosnowskyi carries increased number of genes despite the absence of recent whole-genome duplications.</title>
        <authorList>
            <person name="Schelkunov M."/>
            <person name="Shtratnikova V."/>
            <person name="Makarenko M."/>
            <person name="Klepikova A."/>
            <person name="Omelchenko D."/>
            <person name="Novikova G."/>
            <person name="Obukhova E."/>
            <person name="Bogdanov V."/>
            <person name="Penin A."/>
            <person name="Logacheva M."/>
        </authorList>
    </citation>
    <scope>NUCLEOTIDE SEQUENCE</scope>
    <source>
        <strain evidence="6">Hsosn_3</strain>
        <tissue evidence="6">Leaf</tissue>
    </source>
</reference>
<organism evidence="6 7">
    <name type="scientific">Heracleum sosnowskyi</name>
    <dbReference type="NCBI Taxonomy" id="360622"/>
    <lineage>
        <taxon>Eukaryota</taxon>
        <taxon>Viridiplantae</taxon>
        <taxon>Streptophyta</taxon>
        <taxon>Embryophyta</taxon>
        <taxon>Tracheophyta</taxon>
        <taxon>Spermatophyta</taxon>
        <taxon>Magnoliopsida</taxon>
        <taxon>eudicotyledons</taxon>
        <taxon>Gunneridae</taxon>
        <taxon>Pentapetalae</taxon>
        <taxon>asterids</taxon>
        <taxon>campanulids</taxon>
        <taxon>Apiales</taxon>
        <taxon>Apiaceae</taxon>
        <taxon>Apioideae</taxon>
        <taxon>apioid superclade</taxon>
        <taxon>Tordylieae</taxon>
        <taxon>Tordyliinae</taxon>
        <taxon>Heracleum</taxon>
    </lineage>
</organism>
<evidence type="ECO:0000256" key="4">
    <source>
        <dbReference type="ARBA" id="ARBA00023242"/>
    </source>
</evidence>
<dbReference type="Proteomes" id="UP001237642">
    <property type="component" value="Unassembled WGS sequence"/>
</dbReference>
<evidence type="ECO:0000313" key="7">
    <source>
        <dbReference type="Proteomes" id="UP001237642"/>
    </source>
</evidence>
<dbReference type="InterPro" id="IPR019403">
    <property type="entry name" value="Mediator_Med19_met"/>
</dbReference>
<feature type="compositionally biased region" description="Basic and acidic residues" evidence="5">
    <location>
        <begin position="72"/>
        <end position="92"/>
    </location>
</feature>
<evidence type="ECO:0000256" key="1">
    <source>
        <dbReference type="ARBA" id="ARBA00004123"/>
    </source>
</evidence>
<name>A0AAD8MMX4_9APIA</name>
<dbReference type="EMBL" id="JAUIZM010000006">
    <property type="protein sequence ID" value="KAK1378394.1"/>
    <property type="molecule type" value="Genomic_DNA"/>
</dbReference>
<dbReference type="GO" id="GO:0045944">
    <property type="term" value="P:positive regulation of transcription by RNA polymerase II"/>
    <property type="evidence" value="ECO:0007669"/>
    <property type="project" value="TreeGrafter"/>
</dbReference>
<reference evidence="6" key="2">
    <citation type="submission" date="2023-05" db="EMBL/GenBank/DDBJ databases">
        <authorList>
            <person name="Schelkunov M.I."/>
        </authorList>
    </citation>
    <scope>NUCLEOTIDE SEQUENCE</scope>
    <source>
        <strain evidence="6">Hsosn_3</strain>
        <tissue evidence="6">Leaf</tissue>
    </source>
</reference>
<comment type="caution">
    <text evidence="6">The sequence shown here is derived from an EMBL/GenBank/DDBJ whole genome shotgun (WGS) entry which is preliminary data.</text>
</comment>
<feature type="region of interest" description="Disordered" evidence="5">
    <location>
        <begin position="53"/>
        <end position="143"/>
    </location>
</feature>
<comment type="subcellular location">
    <subcellularLocation>
        <location evidence="1">Nucleus</location>
    </subcellularLocation>
</comment>
<keyword evidence="2" id="KW-0805">Transcription regulation</keyword>
<protein>
    <submittedName>
        <fullName evidence="6">Mediator of RNA polymerase II transcription subunit 19a</fullName>
    </submittedName>
</protein>
<evidence type="ECO:0000256" key="5">
    <source>
        <dbReference type="SAM" id="MobiDB-lite"/>
    </source>
</evidence>
<keyword evidence="3" id="KW-0804">Transcription</keyword>
<dbReference type="GO" id="GO:0003712">
    <property type="term" value="F:transcription coregulator activity"/>
    <property type="evidence" value="ECO:0007669"/>
    <property type="project" value="InterPro"/>
</dbReference>